<comment type="caution">
    <text evidence="7">The sequence shown here is derived from an EMBL/GenBank/DDBJ whole genome shotgun (WGS) entry which is preliminary data.</text>
</comment>
<evidence type="ECO:0000256" key="2">
    <source>
        <dbReference type="ARBA" id="ARBA00022475"/>
    </source>
</evidence>
<sequence length="490" mass="54601">MNRDLAKNTFYFTLASVGQKILAFFYFMLLAHVLMPERTGMYFLALSMTTIFSVVADFGMNSVVIREIAKYPEHAEAMIRQTLGLKIPFIFLASGGAIILSNLLGYDPGIRFLIFLASFIMAADSLSLLYYGALRGFQALKYESIGILFGQLITITFGGLILWLRPELPYVVAVLIAGSVFNVFFSARPVIRRTSLNVLIPTWNKSAIWTLLCAAFPFALAGLFVKIYSYIDSIFLSLFMGTAAVGVYSIAYKFTYAFQFLPMAFVAALYPGMSAMVIEDKDRLAHLFEDAMWYLMLLAVPLTFGIWAVAPDLVRLPGEQYQNAAPVLQTLVFVLIPVFLDFPIGSLLNAANRQNTKTALMGATMIINVVLNAIFIPFFGIHGAAYAALVSFWFLFLVGLKYVPTILPNIRFLPLSLRLAPIVFSGFVMAFIVVFVRTIFGFPIAVASGVAVYILMLFVTRSVRKEHVRELRTLIRFPSRSYAKSLPPHA</sequence>
<feature type="transmembrane region" description="Helical" evidence="6">
    <location>
        <begin position="291"/>
        <end position="310"/>
    </location>
</feature>
<evidence type="ECO:0000256" key="6">
    <source>
        <dbReference type="SAM" id="Phobius"/>
    </source>
</evidence>
<feature type="transmembrane region" description="Helical" evidence="6">
    <location>
        <begin position="112"/>
        <end position="133"/>
    </location>
</feature>
<evidence type="ECO:0000256" key="5">
    <source>
        <dbReference type="ARBA" id="ARBA00023136"/>
    </source>
</evidence>
<name>A0A0G0WNU1_9BACT</name>
<feature type="transmembrane region" description="Helical" evidence="6">
    <location>
        <begin position="415"/>
        <end position="434"/>
    </location>
</feature>
<feature type="transmembrane region" description="Helical" evidence="6">
    <location>
        <begin position="440"/>
        <end position="459"/>
    </location>
</feature>
<accession>A0A0G0WNU1</accession>
<feature type="transmembrane region" description="Helical" evidence="6">
    <location>
        <begin position="358"/>
        <end position="379"/>
    </location>
</feature>
<keyword evidence="3 6" id="KW-0812">Transmembrane</keyword>
<evidence type="ECO:0000313" key="8">
    <source>
        <dbReference type="Proteomes" id="UP000034616"/>
    </source>
</evidence>
<protein>
    <submittedName>
        <fullName evidence="7">Membrane protein involved in the export of O-antigen and teichoic acid</fullName>
    </submittedName>
</protein>
<dbReference type="PANTHER" id="PTHR30250:SF11">
    <property type="entry name" value="O-ANTIGEN TRANSPORTER-RELATED"/>
    <property type="match status" value="1"/>
</dbReference>
<feature type="transmembrane region" description="Helical" evidence="6">
    <location>
        <begin position="85"/>
        <end position="106"/>
    </location>
</feature>
<evidence type="ECO:0000256" key="4">
    <source>
        <dbReference type="ARBA" id="ARBA00022989"/>
    </source>
</evidence>
<feature type="transmembrane region" description="Helical" evidence="6">
    <location>
        <begin position="12"/>
        <end position="35"/>
    </location>
</feature>
<feature type="transmembrane region" description="Helical" evidence="6">
    <location>
        <begin position="330"/>
        <end position="351"/>
    </location>
</feature>
<dbReference type="PANTHER" id="PTHR30250">
    <property type="entry name" value="PST FAMILY PREDICTED COLANIC ACID TRANSPORTER"/>
    <property type="match status" value="1"/>
</dbReference>
<gene>
    <name evidence="7" type="ORF">UU35_C0020G0011</name>
</gene>
<comment type="subcellular location">
    <subcellularLocation>
        <location evidence="1">Cell membrane</location>
        <topology evidence="1">Multi-pass membrane protein</topology>
    </subcellularLocation>
</comment>
<dbReference type="Pfam" id="PF01943">
    <property type="entry name" value="Polysacc_synt"/>
    <property type="match status" value="1"/>
</dbReference>
<reference evidence="7 8" key="1">
    <citation type="journal article" date="2015" name="Nature">
        <title>rRNA introns, odd ribosomes, and small enigmatic genomes across a large radiation of phyla.</title>
        <authorList>
            <person name="Brown C.T."/>
            <person name="Hug L.A."/>
            <person name="Thomas B.C."/>
            <person name="Sharon I."/>
            <person name="Castelle C.J."/>
            <person name="Singh A."/>
            <person name="Wilkins M.J."/>
            <person name="Williams K.H."/>
            <person name="Banfield J.F."/>
        </authorList>
    </citation>
    <scope>NUCLEOTIDE SEQUENCE [LARGE SCALE GENOMIC DNA]</scope>
</reference>
<feature type="transmembrane region" description="Helical" evidence="6">
    <location>
        <begin position="41"/>
        <end position="64"/>
    </location>
</feature>
<evidence type="ECO:0000256" key="1">
    <source>
        <dbReference type="ARBA" id="ARBA00004651"/>
    </source>
</evidence>
<dbReference type="InterPro" id="IPR002797">
    <property type="entry name" value="Polysacc_synth"/>
</dbReference>
<dbReference type="EMBL" id="LCAH01000020">
    <property type="protein sequence ID" value="KKR86090.1"/>
    <property type="molecule type" value="Genomic_DNA"/>
</dbReference>
<dbReference type="CDD" id="cd13128">
    <property type="entry name" value="MATE_Wzx_like"/>
    <property type="match status" value="1"/>
</dbReference>
<dbReference type="InterPro" id="IPR050833">
    <property type="entry name" value="Poly_Biosynth_Transport"/>
</dbReference>
<feature type="transmembrane region" description="Helical" evidence="6">
    <location>
        <begin position="170"/>
        <end position="187"/>
    </location>
</feature>
<evidence type="ECO:0000313" key="7">
    <source>
        <dbReference type="EMBL" id="KKR86090.1"/>
    </source>
</evidence>
<dbReference type="GO" id="GO:0005886">
    <property type="term" value="C:plasma membrane"/>
    <property type="evidence" value="ECO:0007669"/>
    <property type="project" value="UniProtKB-SubCell"/>
</dbReference>
<feature type="transmembrane region" description="Helical" evidence="6">
    <location>
        <begin position="208"/>
        <end position="231"/>
    </location>
</feature>
<keyword evidence="2" id="KW-1003">Cell membrane</keyword>
<organism evidence="7 8">
    <name type="scientific">Candidatus Uhrbacteria bacterium GW2011_GWC2_41_11</name>
    <dbReference type="NCBI Taxonomy" id="1618985"/>
    <lineage>
        <taxon>Bacteria</taxon>
        <taxon>Candidatus Uhriibacteriota</taxon>
    </lineage>
</organism>
<keyword evidence="4 6" id="KW-1133">Transmembrane helix</keyword>
<keyword evidence="5 6" id="KW-0472">Membrane</keyword>
<proteinExistence type="predicted"/>
<dbReference type="AlphaFoldDB" id="A0A0G0WNU1"/>
<feature type="transmembrane region" description="Helical" evidence="6">
    <location>
        <begin position="385"/>
        <end position="403"/>
    </location>
</feature>
<feature type="transmembrane region" description="Helical" evidence="6">
    <location>
        <begin position="145"/>
        <end position="164"/>
    </location>
</feature>
<feature type="transmembrane region" description="Helical" evidence="6">
    <location>
        <begin position="251"/>
        <end position="270"/>
    </location>
</feature>
<evidence type="ECO:0000256" key="3">
    <source>
        <dbReference type="ARBA" id="ARBA00022692"/>
    </source>
</evidence>
<dbReference type="Proteomes" id="UP000034616">
    <property type="component" value="Unassembled WGS sequence"/>
</dbReference>